<dbReference type="EMBL" id="JAFCMP010000179">
    <property type="protein sequence ID" value="KAG5184039.1"/>
    <property type="molecule type" value="Genomic_DNA"/>
</dbReference>
<feature type="compositionally biased region" description="Polar residues" evidence="1">
    <location>
        <begin position="410"/>
        <end position="419"/>
    </location>
</feature>
<dbReference type="Proteomes" id="UP000664859">
    <property type="component" value="Unassembled WGS sequence"/>
</dbReference>
<sequence length="528" mass="57208">MQCPGGLEASANHALSFGEPLDPQLQALLEQQRRQQEQQRLLPPIGAASGFLYTAARPVAQRINNSAINPLERDGELLLLAQALASAAEDDRRGSSGSNSTAITKDSSHKTASIIKRKCKELKTCKALVALPASDAHYVQNIRALVDGVIEEAVRLQVDVPEPISPEIRAEVMNTLTSAFRQEEDRLGAQTQAAAVAMVTVRLPLGALIEAVRLKYGPFLKTESGSKRGDEFTPVHDLAMLLEMQVEGQNWLVASQTESVVVRTRVCDKLKLLKTAMRPPPGQVHHHLNFNQADAEQLDIDFSWITEKKAQQRLRRLRDRHEQDQEKSKETDESSGGHDGHFPAEALSDEGCSGGSGGGIANEEDGSGRETGEEGESSEETTSVTAMRRGTSGSTVSGAGRKRMRRPKQAATTSAALSSFNPPAIMESIKASADREIAARNAQTDEFKALRETVAAMGDQIGQQVGAITKEAIESNAANMKIFMESQQAFQQSQQAFQQQQANQSAQLLQCNAQVAQLLTALLAKQTN</sequence>
<keyword evidence="3" id="KW-1185">Reference proteome</keyword>
<accession>A0A835Z697</accession>
<dbReference type="AlphaFoldDB" id="A0A835Z697"/>
<comment type="caution">
    <text evidence="2">The sequence shown here is derived from an EMBL/GenBank/DDBJ whole genome shotgun (WGS) entry which is preliminary data.</text>
</comment>
<name>A0A835Z697_9STRA</name>
<protein>
    <submittedName>
        <fullName evidence="2">Uncharacterized protein</fullName>
    </submittedName>
</protein>
<gene>
    <name evidence="2" type="ORF">JKP88DRAFT_244909</name>
</gene>
<feature type="region of interest" description="Disordered" evidence="1">
    <location>
        <begin position="315"/>
        <end position="419"/>
    </location>
</feature>
<evidence type="ECO:0000313" key="2">
    <source>
        <dbReference type="EMBL" id="KAG5184039.1"/>
    </source>
</evidence>
<feature type="compositionally biased region" description="Basic and acidic residues" evidence="1">
    <location>
        <begin position="319"/>
        <end position="342"/>
    </location>
</feature>
<organism evidence="2 3">
    <name type="scientific">Tribonema minus</name>
    <dbReference type="NCBI Taxonomy" id="303371"/>
    <lineage>
        <taxon>Eukaryota</taxon>
        <taxon>Sar</taxon>
        <taxon>Stramenopiles</taxon>
        <taxon>Ochrophyta</taxon>
        <taxon>PX clade</taxon>
        <taxon>Xanthophyceae</taxon>
        <taxon>Tribonematales</taxon>
        <taxon>Tribonemataceae</taxon>
        <taxon>Tribonema</taxon>
    </lineage>
</organism>
<evidence type="ECO:0000313" key="3">
    <source>
        <dbReference type="Proteomes" id="UP000664859"/>
    </source>
</evidence>
<reference evidence="2" key="1">
    <citation type="submission" date="2021-02" db="EMBL/GenBank/DDBJ databases">
        <title>First Annotated Genome of the Yellow-green Alga Tribonema minus.</title>
        <authorList>
            <person name="Mahan K.M."/>
        </authorList>
    </citation>
    <scope>NUCLEOTIDE SEQUENCE</scope>
    <source>
        <strain evidence="2">UTEX B ZZ1240</strain>
    </source>
</reference>
<evidence type="ECO:0000256" key="1">
    <source>
        <dbReference type="SAM" id="MobiDB-lite"/>
    </source>
</evidence>
<proteinExistence type="predicted"/>